<sequence>MNPYTKDTIPSAGGYVPAPMPAPPRTKKRPRRFAAWFRTAGRARYLVAAAIAGIGALTVPVLVHTLASPRQEVLKAARDLSAGHVITKGDLGSAPGDGSSGSIVPASRAAALIGQRLRVEVPSGALLAPGDLGSYPPAGTTLVPVAVKAGQYAPNLEAGDQVAVFPTAGVNGTSTQPAAHAAATGRVVQIQAQSDSANGTVVVLLATSTSQAPVIAQAPSVVLVTLDGEGDAP</sequence>
<dbReference type="InterPro" id="IPR057736">
    <property type="entry name" value="SAF_PseI/NeuA/NeuB"/>
</dbReference>
<dbReference type="Proteomes" id="UP000677913">
    <property type="component" value="Unassembled WGS sequence"/>
</dbReference>
<keyword evidence="5" id="KW-1185">Reference proteome</keyword>
<gene>
    <name evidence="4" type="ORF">KGA66_26090</name>
</gene>
<keyword evidence="2" id="KW-0472">Membrane</keyword>
<comment type="caution">
    <text evidence="4">The sequence shown here is derived from an EMBL/GenBank/DDBJ whole genome shotgun (WGS) entry which is preliminary data.</text>
</comment>
<evidence type="ECO:0000256" key="2">
    <source>
        <dbReference type="SAM" id="Phobius"/>
    </source>
</evidence>
<evidence type="ECO:0000313" key="4">
    <source>
        <dbReference type="EMBL" id="MBS2966537.1"/>
    </source>
</evidence>
<dbReference type="Pfam" id="PF08666">
    <property type="entry name" value="SAF"/>
    <property type="match status" value="1"/>
</dbReference>
<evidence type="ECO:0000313" key="5">
    <source>
        <dbReference type="Proteomes" id="UP000677913"/>
    </source>
</evidence>
<name>A0A8J7WU60_9ACTN</name>
<dbReference type="CDD" id="cd11615">
    <property type="entry name" value="SAF_NeuB_like"/>
    <property type="match status" value="1"/>
</dbReference>
<dbReference type="EMBL" id="JAGSXH010000161">
    <property type="protein sequence ID" value="MBS2966537.1"/>
    <property type="molecule type" value="Genomic_DNA"/>
</dbReference>
<feature type="domain" description="SAF" evidence="3">
    <location>
        <begin position="71"/>
        <end position="133"/>
    </location>
</feature>
<accession>A0A8J7WU60</accession>
<reference evidence="4" key="1">
    <citation type="submission" date="2021-04" db="EMBL/GenBank/DDBJ databases">
        <title>Genome based classification of Actinospica acidithermotolerans sp. nov., an actinobacterium isolated from an Indonesian hot spring.</title>
        <authorList>
            <person name="Kusuma A.B."/>
            <person name="Putra K.E."/>
            <person name="Nafisah S."/>
            <person name="Loh J."/>
            <person name="Nouioui I."/>
            <person name="Goodfellow M."/>
        </authorList>
    </citation>
    <scope>NUCLEOTIDE SEQUENCE</scope>
    <source>
        <strain evidence="4">DSM 45618</strain>
    </source>
</reference>
<dbReference type="InterPro" id="IPR013974">
    <property type="entry name" value="SAF"/>
</dbReference>
<dbReference type="SMART" id="SM00858">
    <property type="entry name" value="SAF"/>
    <property type="match status" value="1"/>
</dbReference>
<organism evidence="4 5">
    <name type="scientific">Actinocrinis puniceicyclus</name>
    <dbReference type="NCBI Taxonomy" id="977794"/>
    <lineage>
        <taxon>Bacteria</taxon>
        <taxon>Bacillati</taxon>
        <taxon>Actinomycetota</taxon>
        <taxon>Actinomycetes</taxon>
        <taxon>Catenulisporales</taxon>
        <taxon>Actinospicaceae</taxon>
        <taxon>Actinocrinis</taxon>
    </lineage>
</organism>
<feature type="region of interest" description="Disordered" evidence="1">
    <location>
        <begin position="1"/>
        <end position="27"/>
    </location>
</feature>
<keyword evidence="2" id="KW-1133">Transmembrane helix</keyword>
<dbReference type="AlphaFoldDB" id="A0A8J7WU60"/>
<feature type="transmembrane region" description="Helical" evidence="2">
    <location>
        <begin position="45"/>
        <end position="67"/>
    </location>
</feature>
<dbReference type="RefSeq" id="WP_211471708.1">
    <property type="nucleotide sequence ID" value="NZ_JAGSXH010000161.1"/>
</dbReference>
<proteinExistence type="predicted"/>
<keyword evidence="2" id="KW-0812">Transmembrane</keyword>
<evidence type="ECO:0000256" key="1">
    <source>
        <dbReference type="SAM" id="MobiDB-lite"/>
    </source>
</evidence>
<evidence type="ECO:0000259" key="3">
    <source>
        <dbReference type="SMART" id="SM00858"/>
    </source>
</evidence>
<protein>
    <recommendedName>
        <fullName evidence="3">SAF domain-containing protein</fullName>
    </recommendedName>
</protein>